<evidence type="ECO:0000313" key="17">
    <source>
        <dbReference type="Proteomes" id="UP000256310"/>
    </source>
</evidence>
<dbReference type="Proteomes" id="UP000256310">
    <property type="component" value="Unassembled WGS sequence"/>
</dbReference>
<evidence type="ECO:0000256" key="5">
    <source>
        <dbReference type="ARBA" id="ARBA00022692"/>
    </source>
</evidence>
<evidence type="ECO:0000256" key="1">
    <source>
        <dbReference type="ARBA" id="ARBA00001933"/>
    </source>
</evidence>
<evidence type="ECO:0000256" key="7">
    <source>
        <dbReference type="ARBA" id="ARBA00022898"/>
    </source>
</evidence>
<evidence type="ECO:0000256" key="3">
    <source>
        <dbReference type="ARBA" id="ARBA00004760"/>
    </source>
</evidence>
<dbReference type="Gene3D" id="3.90.1150.10">
    <property type="entry name" value="Aspartate Aminotransferase, domain 1"/>
    <property type="match status" value="1"/>
</dbReference>
<dbReference type="InterPro" id="IPR015421">
    <property type="entry name" value="PyrdxlP-dep_Trfase_major"/>
</dbReference>
<keyword evidence="12 15" id="KW-0456">Lyase</keyword>
<organism evidence="16 17">
    <name type="scientific">Parasphingopyxis lamellibrachiae</name>
    <dbReference type="NCBI Taxonomy" id="680125"/>
    <lineage>
        <taxon>Bacteria</taxon>
        <taxon>Pseudomonadati</taxon>
        <taxon>Pseudomonadota</taxon>
        <taxon>Alphaproteobacteria</taxon>
        <taxon>Sphingomonadales</taxon>
        <taxon>Sphingomonadaceae</taxon>
        <taxon>Parasphingopyxis</taxon>
    </lineage>
</organism>
<feature type="modified residue" description="N6-(pyridoxal phosphate)lysine" evidence="14">
    <location>
        <position position="243"/>
    </location>
</feature>
<evidence type="ECO:0000256" key="6">
    <source>
        <dbReference type="ARBA" id="ARBA00022824"/>
    </source>
</evidence>
<protein>
    <submittedName>
        <fullName evidence="16">Glutamate/tyrosine decarboxylase-like PLP-dependent enzyme</fullName>
    </submittedName>
</protein>
<dbReference type="PANTHER" id="PTHR42735:SF6">
    <property type="entry name" value="SPHINGOSINE-1-PHOSPHATE LYASE 1"/>
    <property type="match status" value="1"/>
</dbReference>
<keyword evidence="6" id="KW-0256">Endoplasmic reticulum</keyword>
<comment type="pathway">
    <text evidence="4">Sphingolipid metabolism.</text>
</comment>
<keyword evidence="17" id="KW-1185">Reference proteome</keyword>
<name>A0A3D9FIS9_9SPHN</name>
<dbReference type="AlphaFoldDB" id="A0A3D9FIS9"/>
<evidence type="ECO:0000256" key="10">
    <source>
        <dbReference type="ARBA" id="ARBA00023098"/>
    </source>
</evidence>
<gene>
    <name evidence="16" type="ORF">DFR46_2756</name>
</gene>
<dbReference type="SUPFAM" id="SSF53383">
    <property type="entry name" value="PLP-dependent transferases"/>
    <property type="match status" value="1"/>
</dbReference>
<comment type="pathway">
    <text evidence="3">Lipid metabolism; sphingolipid metabolism.</text>
</comment>
<keyword evidence="11" id="KW-0472">Membrane</keyword>
<dbReference type="RefSeq" id="WP_116236944.1">
    <property type="nucleotide sequence ID" value="NZ_QRDP01000004.1"/>
</dbReference>
<keyword evidence="7 14" id="KW-0663">Pyridoxal phosphate</keyword>
<evidence type="ECO:0000256" key="12">
    <source>
        <dbReference type="ARBA" id="ARBA00023239"/>
    </source>
</evidence>
<dbReference type="GO" id="GO:0019752">
    <property type="term" value="P:carboxylic acid metabolic process"/>
    <property type="evidence" value="ECO:0007669"/>
    <property type="project" value="InterPro"/>
</dbReference>
<dbReference type="FunFam" id="3.40.640.10:FF:000020">
    <property type="entry name" value="sphingosine-1-phosphate lyase 1"/>
    <property type="match status" value="1"/>
</dbReference>
<dbReference type="GO" id="GO:0030170">
    <property type="term" value="F:pyridoxal phosphate binding"/>
    <property type="evidence" value="ECO:0007669"/>
    <property type="project" value="InterPro"/>
</dbReference>
<keyword evidence="5" id="KW-0812">Transmembrane</keyword>
<dbReference type="PANTHER" id="PTHR42735">
    <property type="match status" value="1"/>
</dbReference>
<keyword evidence="8" id="KW-0746">Sphingolipid metabolism</keyword>
<dbReference type="InterPro" id="IPR015422">
    <property type="entry name" value="PyrdxlP-dep_Trfase_small"/>
</dbReference>
<evidence type="ECO:0000256" key="8">
    <source>
        <dbReference type="ARBA" id="ARBA00022919"/>
    </source>
</evidence>
<evidence type="ECO:0000256" key="2">
    <source>
        <dbReference type="ARBA" id="ARBA00004389"/>
    </source>
</evidence>
<evidence type="ECO:0000313" key="16">
    <source>
        <dbReference type="EMBL" id="RED17704.1"/>
    </source>
</evidence>
<dbReference type="InterPro" id="IPR015424">
    <property type="entry name" value="PyrdxlP-dep_Trfase"/>
</dbReference>
<dbReference type="Gene3D" id="3.40.640.10">
    <property type="entry name" value="Type I PLP-dependent aspartate aminotransferase-like (Major domain)"/>
    <property type="match status" value="1"/>
</dbReference>
<dbReference type="EMBL" id="QRDP01000004">
    <property type="protein sequence ID" value="RED17704.1"/>
    <property type="molecule type" value="Genomic_DNA"/>
</dbReference>
<evidence type="ECO:0000256" key="4">
    <source>
        <dbReference type="ARBA" id="ARBA00004991"/>
    </source>
</evidence>
<evidence type="ECO:0000256" key="14">
    <source>
        <dbReference type="PIRSR" id="PIRSR602129-50"/>
    </source>
</evidence>
<proteinExistence type="inferred from homology"/>
<dbReference type="OrthoDB" id="9803665at2"/>
<comment type="similarity">
    <text evidence="13">Belongs to the group II decarboxylase family. Sphingosine-1-phosphate lyase subfamily.</text>
</comment>
<keyword evidence="10" id="KW-0443">Lipid metabolism</keyword>
<evidence type="ECO:0000256" key="15">
    <source>
        <dbReference type="RuleBase" id="RU000382"/>
    </source>
</evidence>
<dbReference type="GO" id="GO:0016830">
    <property type="term" value="F:carbon-carbon lyase activity"/>
    <property type="evidence" value="ECO:0007669"/>
    <property type="project" value="InterPro"/>
</dbReference>
<reference evidence="16 17" key="1">
    <citation type="submission" date="2018-07" db="EMBL/GenBank/DDBJ databases">
        <title>Genomic Encyclopedia of Type Strains, Phase IV (KMG-IV): sequencing the most valuable type-strain genomes for metagenomic binning, comparative biology and taxonomic classification.</title>
        <authorList>
            <person name="Goeker M."/>
        </authorList>
    </citation>
    <scope>NUCLEOTIDE SEQUENCE [LARGE SCALE GENOMIC DNA]</scope>
    <source>
        <strain evidence="16 17">DSM 26725</strain>
    </source>
</reference>
<evidence type="ECO:0000256" key="11">
    <source>
        <dbReference type="ARBA" id="ARBA00023136"/>
    </source>
</evidence>
<comment type="subcellular location">
    <subcellularLocation>
        <location evidence="2">Endoplasmic reticulum membrane</location>
        <topology evidence="2">Single-pass membrane protein</topology>
    </subcellularLocation>
</comment>
<keyword evidence="9" id="KW-1133">Transmembrane helix</keyword>
<dbReference type="GO" id="GO:0016020">
    <property type="term" value="C:membrane"/>
    <property type="evidence" value="ECO:0007669"/>
    <property type="project" value="GOC"/>
</dbReference>
<dbReference type="InterPro" id="IPR002129">
    <property type="entry name" value="PyrdxlP-dep_de-COase"/>
</dbReference>
<accession>A0A3D9FIS9</accession>
<dbReference type="Pfam" id="PF00282">
    <property type="entry name" value="Pyridoxal_deC"/>
    <property type="match status" value="1"/>
</dbReference>
<dbReference type="Gene3D" id="6.10.140.2150">
    <property type="match status" value="1"/>
</dbReference>
<evidence type="ECO:0000256" key="13">
    <source>
        <dbReference type="ARBA" id="ARBA00038302"/>
    </source>
</evidence>
<comment type="caution">
    <text evidence="16">The sequence shown here is derived from an EMBL/GenBank/DDBJ whole genome shotgun (WGS) entry which is preliminary data.</text>
</comment>
<comment type="cofactor">
    <cofactor evidence="1 14 15">
        <name>pyridoxal 5'-phosphate</name>
        <dbReference type="ChEBI" id="CHEBI:597326"/>
    </cofactor>
</comment>
<dbReference type="InterPro" id="IPR050477">
    <property type="entry name" value="GrpII_AminoAcid_Decarb"/>
</dbReference>
<sequence>MQLPATGRPWDEVKKDLLDRGGNDAKWRDGKTAVYVFNAGEDIAAVQKEAYTAYMSENGLGPAAFPSLAQMEKDVISMALGVLHGPEGGTGAMTSGGTDSITMAIKAARDYARAGGRALEKGNIVVPQSAHLAFDKACHLMDIELRRIALKTDDTFEADVEAMESACDAETIMMVGSAPNFPHGIVDPIAALGEAAQRKGVWLHVDACVGGYFAPFARMNGVPVPAFDFEVPAVKSMSADLHKYGYAAKGASTVLFRTEELYKHMPFDFSCWSGAPMTTPTLAGTRPGGAIAAAWSVMNYLGVDGYCRLQGEVCATRERVEEGVKALGFEILGNPILGLIAFSHPEHHALALYGAMYRRGWFTSVTIEPPSLHLMLSPRHADFIDAYLEDLAACASAVAAGEDGKGAEKVEARYS</sequence>
<dbReference type="GO" id="GO:0006665">
    <property type="term" value="P:sphingolipid metabolic process"/>
    <property type="evidence" value="ECO:0007669"/>
    <property type="project" value="UniProtKB-KW"/>
</dbReference>
<evidence type="ECO:0000256" key="9">
    <source>
        <dbReference type="ARBA" id="ARBA00022989"/>
    </source>
</evidence>